<comment type="subcellular location">
    <subcellularLocation>
        <location evidence="1 5">Cytoplasm</location>
    </subcellularLocation>
</comment>
<dbReference type="InterPro" id="IPR036388">
    <property type="entry name" value="WH-like_DNA-bd_sf"/>
</dbReference>
<evidence type="ECO:0000256" key="5">
    <source>
        <dbReference type="HAMAP-Rule" id="MF_01114"/>
    </source>
</evidence>
<dbReference type="Proteomes" id="UP000321899">
    <property type="component" value="Unassembled WGS sequence"/>
</dbReference>
<comment type="function">
    <text evidence="5">Modulates RecA activity.</text>
</comment>
<name>A0A5Q4VEJ2_9BACT</name>
<accession>A0A5Q4VEJ2</accession>
<dbReference type="InterPro" id="IPR053925">
    <property type="entry name" value="RecX_HTH_3rd"/>
</dbReference>
<reference evidence="8 9" key="1">
    <citation type="submission" date="2019-06" db="EMBL/GenBank/DDBJ databases">
        <title>Desulfobotulus mexicanus sp. nov., a novel sulfate-reducing bacterium isolated from the sediment of an alkaline crater lake in Mexico.</title>
        <authorList>
            <person name="Hirschler-Rea A."/>
        </authorList>
    </citation>
    <scope>NUCLEOTIDE SEQUENCE [LARGE SCALE GENOMIC DNA]</scope>
    <source>
        <strain evidence="8 9">PAR22N</strain>
    </source>
</reference>
<dbReference type="AlphaFoldDB" id="A0A5Q4VEJ2"/>
<organism evidence="8 9">
    <name type="scientific">Desulfobotulus mexicanus</name>
    <dbReference type="NCBI Taxonomy" id="2586642"/>
    <lineage>
        <taxon>Bacteria</taxon>
        <taxon>Pseudomonadati</taxon>
        <taxon>Thermodesulfobacteriota</taxon>
        <taxon>Desulfobacteria</taxon>
        <taxon>Desulfobacterales</taxon>
        <taxon>Desulfobacteraceae</taxon>
        <taxon>Desulfobotulus</taxon>
    </lineage>
</organism>
<dbReference type="Gene3D" id="1.10.10.10">
    <property type="entry name" value="Winged helix-like DNA-binding domain superfamily/Winged helix DNA-binding domain"/>
    <property type="match status" value="2"/>
</dbReference>
<evidence type="ECO:0000256" key="1">
    <source>
        <dbReference type="ARBA" id="ARBA00004496"/>
    </source>
</evidence>
<dbReference type="InterPro" id="IPR053926">
    <property type="entry name" value="RecX_HTH_1st"/>
</dbReference>
<dbReference type="GO" id="GO:0005737">
    <property type="term" value="C:cytoplasm"/>
    <property type="evidence" value="ECO:0007669"/>
    <property type="project" value="UniProtKB-SubCell"/>
</dbReference>
<sequence>MNEELSGEQKKALAMALSMLSRRNLSRMELHRRLLKKGVAVHAAEAALKICMEKGYIDEEERAFQIIQSGLRSGYGPLRIHVDLRKGGIPDNLGERMLENTLKESDVNILARTALRKLATVQEKNPLKKKAKLYRFLISRGFPSPDIMDFIQSLD</sequence>
<comment type="caution">
    <text evidence="8">The sequence shown here is derived from an EMBL/GenBank/DDBJ whole genome shotgun (WGS) entry which is preliminary data.</text>
</comment>
<comment type="similarity">
    <text evidence="2 5">Belongs to the RecX family.</text>
</comment>
<dbReference type="InterPro" id="IPR003783">
    <property type="entry name" value="Regulatory_RecX"/>
</dbReference>
<dbReference type="Pfam" id="PF21981">
    <property type="entry name" value="RecX_HTH3"/>
    <property type="match status" value="1"/>
</dbReference>
<dbReference type="GO" id="GO:0006282">
    <property type="term" value="P:regulation of DNA repair"/>
    <property type="evidence" value="ECO:0007669"/>
    <property type="project" value="UniProtKB-UniRule"/>
</dbReference>
<keyword evidence="9" id="KW-1185">Reference proteome</keyword>
<evidence type="ECO:0000313" key="9">
    <source>
        <dbReference type="Proteomes" id="UP000321899"/>
    </source>
</evidence>
<dbReference type="HAMAP" id="MF_01114">
    <property type="entry name" value="RecX"/>
    <property type="match status" value="1"/>
</dbReference>
<evidence type="ECO:0000313" key="8">
    <source>
        <dbReference type="EMBL" id="TYT75378.1"/>
    </source>
</evidence>
<dbReference type="PANTHER" id="PTHR33602:SF1">
    <property type="entry name" value="REGULATORY PROTEIN RECX FAMILY PROTEIN"/>
    <property type="match status" value="1"/>
</dbReference>
<feature type="domain" description="RecX third three-helical" evidence="6">
    <location>
        <begin position="107"/>
        <end position="151"/>
    </location>
</feature>
<dbReference type="RefSeq" id="WP_139446812.1">
    <property type="nucleotide sequence ID" value="NZ_VDMB01000004.1"/>
</dbReference>
<dbReference type="EMBL" id="VDMB01000004">
    <property type="protein sequence ID" value="TYT75378.1"/>
    <property type="molecule type" value="Genomic_DNA"/>
</dbReference>
<feature type="domain" description="RecX first three-helical" evidence="7">
    <location>
        <begin position="12"/>
        <end position="48"/>
    </location>
</feature>
<protein>
    <recommendedName>
        <fullName evidence="3 5">Regulatory protein RecX</fullName>
    </recommendedName>
</protein>
<dbReference type="PANTHER" id="PTHR33602">
    <property type="entry name" value="REGULATORY PROTEIN RECX FAMILY PROTEIN"/>
    <property type="match status" value="1"/>
</dbReference>
<evidence type="ECO:0000256" key="4">
    <source>
        <dbReference type="ARBA" id="ARBA00022490"/>
    </source>
</evidence>
<dbReference type="Pfam" id="PF21982">
    <property type="entry name" value="RecX_HTH1"/>
    <property type="match status" value="1"/>
</dbReference>
<evidence type="ECO:0000256" key="2">
    <source>
        <dbReference type="ARBA" id="ARBA00009695"/>
    </source>
</evidence>
<evidence type="ECO:0000256" key="3">
    <source>
        <dbReference type="ARBA" id="ARBA00018111"/>
    </source>
</evidence>
<keyword evidence="4 5" id="KW-0963">Cytoplasm</keyword>
<evidence type="ECO:0000259" key="7">
    <source>
        <dbReference type="Pfam" id="PF21982"/>
    </source>
</evidence>
<gene>
    <name evidence="5" type="primary">recX</name>
    <name evidence="8" type="ORF">FIM25_04655</name>
</gene>
<evidence type="ECO:0000259" key="6">
    <source>
        <dbReference type="Pfam" id="PF21981"/>
    </source>
</evidence>
<proteinExistence type="inferred from homology"/>
<dbReference type="OrthoDB" id="5421057at2"/>